<dbReference type="VEuPathDB" id="AmoebaDB:NfTy_084440"/>
<dbReference type="PANTHER" id="PTHR24361:SF433">
    <property type="entry name" value="PROTEIN KINASE DOMAIN-CONTAINING PROTEIN"/>
    <property type="match status" value="1"/>
</dbReference>
<dbReference type="PROSITE" id="PS50011">
    <property type="entry name" value="PROTEIN_KINASE_DOM"/>
    <property type="match status" value="1"/>
</dbReference>
<dbReference type="Gene3D" id="1.10.510.10">
    <property type="entry name" value="Transferase(Phosphotransferase) domain 1"/>
    <property type="match status" value="1"/>
</dbReference>
<comment type="catalytic activity">
    <reaction evidence="8">
        <text>L-seryl-[protein] + ATP = O-phospho-L-seryl-[protein] + ADP + H(+)</text>
        <dbReference type="Rhea" id="RHEA:17989"/>
        <dbReference type="Rhea" id="RHEA-COMP:9863"/>
        <dbReference type="Rhea" id="RHEA-COMP:11604"/>
        <dbReference type="ChEBI" id="CHEBI:15378"/>
        <dbReference type="ChEBI" id="CHEBI:29999"/>
        <dbReference type="ChEBI" id="CHEBI:30616"/>
        <dbReference type="ChEBI" id="CHEBI:83421"/>
        <dbReference type="ChEBI" id="CHEBI:456216"/>
        <dbReference type="EC" id="2.7.11.1"/>
    </reaction>
</comment>
<keyword evidence="5" id="KW-0418">Kinase</keyword>
<feature type="domain" description="Protein kinase" evidence="9">
    <location>
        <begin position="17"/>
        <end position="278"/>
    </location>
</feature>
<dbReference type="InterPro" id="IPR008271">
    <property type="entry name" value="Ser/Thr_kinase_AS"/>
</dbReference>
<dbReference type="CDD" id="cd00180">
    <property type="entry name" value="PKc"/>
    <property type="match status" value="1"/>
</dbReference>
<dbReference type="EMBL" id="VFQX01000037">
    <property type="protein sequence ID" value="KAF0976407.1"/>
    <property type="molecule type" value="Genomic_DNA"/>
</dbReference>
<dbReference type="GeneID" id="68111524"/>
<protein>
    <recommendedName>
        <fullName evidence="1">non-specific serine/threonine protein kinase</fullName>
        <ecNumber evidence="1">2.7.11.1</ecNumber>
    </recommendedName>
</protein>
<comment type="catalytic activity">
    <reaction evidence="7">
        <text>L-threonyl-[protein] + ATP = O-phospho-L-threonyl-[protein] + ADP + H(+)</text>
        <dbReference type="Rhea" id="RHEA:46608"/>
        <dbReference type="Rhea" id="RHEA-COMP:11060"/>
        <dbReference type="Rhea" id="RHEA-COMP:11605"/>
        <dbReference type="ChEBI" id="CHEBI:15378"/>
        <dbReference type="ChEBI" id="CHEBI:30013"/>
        <dbReference type="ChEBI" id="CHEBI:30616"/>
        <dbReference type="ChEBI" id="CHEBI:61977"/>
        <dbReference type="ChEBI" id="CHEBI:456216"/>
        <dbReference type="EC" id="2.7.11.1"/>
    </reaction>
</comment>
<dbReference type="GO" id="GO:0005524">
    <property type="term" value="F:ATP binding"/>
    <property type="evidence" value="ECO:0007669"/>
    <property type="project" value="UniProtKB-KW"/>
</dbReference>
<evidence type="ECO:0000256" key="6">
    <source>
        <dbReference type="ARBA" id="ARBA00022840"/>
    </source>
</evidence>
<dbReference type="InterPro" id="IPR000719">
    <property type="entry name" value="Prot_kinase_dom"/>
</dbReference>
<evidence type="ECO:0000313" key="11">
    <source>
        <dbReference type="Proteomes" id="UP000444721"/>
    </source>
</evidence>
<keyword evidence="3" id="KW-0808">Transferase</keyword>
<dbReference type="EC" id="2.7.11.1" evidence="1"/>
<dbReference type="VEuPathDB" id="AmoebaDB:FDP41_004306"/>
<reference evidence="10 11" key="1">
    <citation type="journal article" date="2019" name="Sci. Rep.">
        <title>Nanopore sequencing improves the draft genome of the human pathogenic amoeba Naegleria fowleri.</title>
        <authorList>
            <person name="Liechti N."/>
            <person name="Schurch N."/>
            <person name="Bruggmann R."/>
            <person name="Wittwer M."/>
        </authorList>
    </citation>
    <scope>NUCLEOTIDE SEQUENCE [LARGE SCALE GENOMIC DNA]</scope>
    <source>
        <strain evidence="10 11">ATCC 30894</strain>
    </source>
</reference>
<evidence type="ECO:0000256" key="5">
    <source>
        <dbReference type="ARBA" id="ARBA00022777"/>
    </source>
</evidence>
<keyword evidence="6" id="KW-0067">ATP-binding</keyword>
<dbReference type="SMART" id="SM00220">
    <property type="entry name" value="S_TKc"/>
    <property type="match status" value="1"/>
</dbReference>
<evidence type="ECO:0000313" key="10">
    <source>
        <dbReference type="EMBL" id="KAF0976407.1"/>
    </source>
</evidence>
<dbReference type="AlphaFoldDB" id="A0A6A5BHL7"/>
<evidence type="ECO:0000256" key="4">
    <source>
        <dbReference type="ARBA" id="ARBA00022741"/>
    </source>
</evidence>
<evidence type="ECO:0000256" key="1">
    <source>
        <dbReference type="ARBA" id="ARBA00012513"/>
    </source>
</evidence>
<organism evidence="10 11">
    <name type="scientific">Naegleria fowleri</name>
    <name type="common">Brain eating amoeba</name>
    <dbReference type="NCBI Taxonomy" id="5763"/>
    <lineage>
        <taxon>Eukaryota</taxon>
        <taxon>Discoba</taxon>
        <taxon>Heterolobosea</taxon>
        <taxon>Tetramitia</taxon>
        <taxon>Eutetramitia</taxon>
        <taxon>Vahlkampfiidae</taxon>
        <taxon>Naegleria</taxon>
    </lineage>
</organism>
<evidence type="ECO:0000256" key="2">
    <source>
        <dbReference type="ARBA" id="ARBA00022527"/>
    </source>
</evidence>
<dbReference type="PROSITE" id="PS00108">
    <property type="entry name" value="PROTEIN_KINASE_ST"/>
    <property type="match status" value="1"/>
</dbReference>
<name>A0A6A5BHL7_NAEFO</name>
<keyword evidence="2" id="KW-0723">Serine/threonine-protein kinase</keyword>
<evidence type="ECO:0000256" key="7">
    <source>
        <dbReference type="ARBA" id="ARBA00047899"/>
    </source>
</evidence>
<dbReference type="Proteomes" id="UP000444721">
    <property type="component" value="Unassembled WGS sequence"/>
</dbReference>
<dbReference type="OrthoDB" id="10252171at2759"/>
<dbReference type="SUPFAM" id="SSF56112">
    <property type="entry name" value="Protein kinase-like (PK-like)"/>
    <property type="match status" value="1"/>
</dbReference>
<accession>A0A6A5BHL7</accession>
<evidence type="ECO:0000259" key="9">
    <source>
        <dbReference type="PROSITE" id="PS50011"/>
    </source>
</evidence>
<keyword evidence="4" id="KW-0547">Nucleotide-binding</keyword>
<evidence type="ECO:0000256" key="3">
    <source>
        <dbReference type="ARBA" id="ARBA00022679"/>
    </source>
</evidence>
<dbReference type="GO" id="GO:0004674">
    <property type="term" value="F:protein serine/threonine kinase activity"/>
    <property type="evidence" value="ECO:0007669"/>
    <property type="project" value="UniProtKB-KW"/>
</dbReference>
<sequence length="307" mass="36245">MGIFNELASLRCRFFALRKDQTLAQGSLHCLLDEKKNNQQVILKEIALDEDSYYLIITEITNILRLHPHDRIVKVNGVFIDSEYSKVNIEMPYYSNGNVRDYMTSERKNHIHRREKMRRFMRVIIETLYYIHSKDIIHRDLKNDNILVDKNGNSVIADFGSSKKLHALLTSRNTRGVGTFQYMAREVLNMSQAPNEKSDIWSLGVTMLECWYFLENRERELSPNSIIQYCGENKVQIPKPDEDDQHGNLLMEMLDHIFNCGEPHQRPSARELLNERYFTELLTDMLEQQGIQFTTPESRIHQWEFNR</sequence>
<gene>
    <name evidence="10" type="ORF">FDP41_004306</name>
</gene>
<dbReference type="VEuPathDB" id="AmoebaDB:NF0066010"/>
<dbReference type="RefSeq" id="XP_044561120.1">
    <property type="nucleotide sequence ID" value="XM_044707706.1"/>
</dbReference>
<evidence type="ECO:0000256" key="8">
    <source>
        <dbReference type="ARBA" id="ARBA00048679"/>
    </source>
</evidence>
<proteinExistence type="predicted"/>
<dbReference type="OMA" id="PRINTKK"/>
<dbReference type="InterPro" id="IPR053235">
    <property type="entry name" value="Ser_Thr_kinase"/>
</dbReference>
<dbReference type="Pfam" id="PF00069">
    <property type="entry name" value="Pkinase"/>
    <property type="match status" value="1"/>
</dbReference>
<dbReference type="InterPro" id="IPR011009">
    <property type="entry name" value="Kinase-like_dom_sf"/>
</dbReference>
<comment type="caution">
    <text evidence="10">The sequence shown here is derived from an EMBL/GenBank/DDBJ whole genome shotgun (WGS) entry which is preliminary data.</text>
</comment>
<keyword evidence="11" id="KW-1185">Reference proteome</keyword>
<dbReference type="GO" id="GO:0005737">
    <property type="term" value="C:cytoplasm"/>
    <property type="evidence" value="ECO:0007669"/>
    <property type="project" value="TreeGrafter"/>
</dbReference>
<dbReference type="PANTHER" id="PTHR24361">
    <property type="entry name" value="MITOGEN-ACTIVATED KINASE KINASE KINASE"/>
    <property type="match status" value="1"/>
</dbReference>